<keyword evidence="2" id="KW-1185">Reference proteome</keyword>
<sequence length="130" mass="14435">MKSAVIVTNNPLVVRKLSDRFEVSFEEQGYLELLERVRDLVHKGAVLLTHPQAGSIKPGETPYRTVMVRMPSAGAQVDAESLSLIESAIATTRKFPVRMREFRPGSLEDFQLVDYSLISSAVESATQCHS</sequence>
<comment type="caution">
    <text evidence="1">The sequence shown here is derived from an EMBL/GenBank/DDBJ whole genome shotgun (WGS) entry which is preliminary data.</text>
</comment>
<dbReference type="NCBIfam" id="NF038093">
    <property type="entry name" value="GrdX"/>
    <property type="match status" value="1"/>
</dbReference>
<gene>
    <name evidence="1" type="ORF">VXJ25_06745</name>
</gene>
<organism evidence="1 2">
    <name type="scientific">Olsenella absiana</name>
    <dbReference type="NCBI Taxonomy" id="3115222"/>
    <lineage>
        <taxon>Bacteria</taxon>
        <taxon>Bacillati</taxon>
        <taxon>Actinomycetota</taxon>
        <taxon>Coriobacteriia</taxon>
        <taxon>Coriobacteriales</taxon>
        <taxon>Atopobiaceae</taxon>
        <taxon>Olsenella</taxon>
    </lineage>
</organism>
<dbReference type="Proteomes" id="UP001332931">
    <property type="component" value="Unassembled WGS sequence"/>
</dbReference>
<reference evidence="1 2" key="1">
    <citation type="submission" date="2024-01" db="EMBL/GenBank/DDBJ databases">
        <title>Description of Olsenella sp. nov., isolated from pig feces.</title>
        <authorList>
            <person name="Chang Y.-H."/>
        </authorList>
    </citation>
    <scope>NUCLEOTIDE SEQUENCE [LARGE SCALE GENOMIC DNA]</scope>
    <source>
        <strain evidence="1 2">YH-ols2223</strain>
    </source>
</reference>
<name>A0ABU7RAR8_9ACTN</name>
<proteinExistence type="predicted"/>
<dbReference type="EMBL" id="JAZGJQ010000007">
    <property type="protein sequence ID" value="MEE6147676.1"/>
    <property type="molecule type" value="Genomic_DNA"/>
</dbReference>
<evidence type="ECO:0000313" key="1">
    <source>
        <dbReference type="EMBL" id="MEE6147676.1"/>
    </source>
</evidence>
<accession>A0ABU7RAR8</accession>
<evidence type="ECO:0000313" key="2">
    <source>
        <dbReference type="Proteomes" id="UP001332931"/>
    </source>
</evidence>
<dbReference type="RefSeq" id="WP_330958445.1">
    <property type="nucleotide sequence ID" value="NZ_JAZGJQ010000007.1"/>
</dbReference>
<dbReference type="InterPro" id="IPR047735">
    <property type="entry name" value="GrdX-like"/>
</dbReference>
<protein>
    <submittedName>
        <fullName evidence="1">GrdX family protein</fullName>
    </submittedName>
</protein>